<evidence type="ECO:0000256" key="3">
    <source>
        <dbReference type="ARBA" id="ARBA00022884"/>
    </source>
</evidence>
<dbReference type="InterPro" id="IPR014722">
    <property type="entry name" value="Rib_uL2_dom2"/>
</dbReference>
<dbReference type="KEGG" id="mtp:Mthe_1716"/>
<dbReference type="SUPFAM" id="SSF55174">
    <property type="entry name" value="Alpha-L RNA-binding motif"/>
    <property type="match status" value="1"/>
</dbReference>
<evidence type="ECO:0000313" key="10">
    <source>
        <dbReference type="Proteomes" id="UP000000674"/>
    </source>
</evidence>
<evidence type="ECO:0000256" key="5">
    <source>
        <dbReference type="ARBA" id="ARBA00023274"/>
    </source>
</evidence>
<evidence type="ECO:0000313" key="9">
    <source>
        <dbReference type="EMBL" id="ABK15482.1"/>
    </source>
</evidence>
<dbReference type="STRING" id="349307.Mthe_1716"/>
<dbReference type="GO" id="GO:0022627">
    <property type="term" value="C:cytosolic small ribosomal subunit"/>
    <property type="evidence" value="ECO:0007669"/>
    <property type="project" value="TreeGrafter"/>
</dbReference>
<dbReference type="HOGENOM" id="CLU_060400_0_0_2"/>
<dbReference type="InterPro" id="IPR038237">
    <property type="entry name" value="Ribosomal_eS4_central_sf"/>
</dbReference>
<dbReference type="PANTHER" id="PTHR11581">
    <property type="entry name" value="30S/40S RIBOSOMAL PROTEIN S4"/>
    <property type="match status" value="1"/>
</dbReference>
<reference evidence="9 10" key="1">
    <citation type="submission" date="2006-10" db="EMBL/GenBank/DDBJ databases">
        <title>Complete sequence of Methanosaeta thermophila PT.</title>
        <authorList>
            <consortium name="US DOE Joint Genome Institute"/>
            <person name="Copeland A."/>
            <person name="Lucas S."/>
            <person name="Lapidus A."/>
            <person name="Barry K."/>
            <person name="Detter J.C."/>
            <person name="Glavina del Rio T."/>
            <person name="Hammon N."/>
            <person name="Israni S."/>
            <person name="Pitluck S."/>
            <person name="Chain P."/>
            <person name="Malfatti S."/>
            <person name="Shin M."/>
            <person name="Vergez L."/>
            <person name="Schmutz J."/>
            <person name="Larimer F."/>
            <person name="Land M."/>
            <person name="Hauser L."/>
            <person name="Kyrpides N."/>
            <person name="Kim E."/>
            <person name="Smith K.S."/>
            <person name="Ingram-Smith C."/>
            <person name="Richardson P."/>
        </authorList>
    </citation>
    <scope>NUCLEOTIDE SEQUENCE [LARGE SCALE GENOMIC DNA]</scope>
    <source>
        <strain evidence="10">DSM 6194 / JCM 14653 / NBRC 101360 / PT</strain>
    </source>
</reference>
<evidence type="ECO:0000256" key="7">
    <source>
        <dbReference type="HAMAP-Rule" id="MF_00485"/>
    </source>
</evidence>
<dbReference type="PANTHER" id="PTHR11581:SF0">
    <property type="entry name" value="SMALL RIBOSOMAL SUBUNIT PROTEIN ES4"/>
    <property type="match status" value="1"/>
</dbReference>
<dbReference type="HAMAP" id="MF_00485">
    <property type="entry name" value="Ribosomal_eS4"/>
    <property type="match status" value="1"/>
</dbReference>
<dbReference type="GO" id="GO:0003735">
    <property type="term" value="F:structural constituent of ribosome"/>
    <property type="evidence" value="ECO:0007669"/>
    <property type="project" value="InterPro"/>
</dbReference>
<keyword evidence="2" id="KW-0699">rRNA-binding</keyword>
<dbReference type="GO" id="GO:0006412">
    <property type="term" value="P:translation"/>
    <property type="evidence" value="ECO:0007669"/>
    <property type="project" value="UniProtKB-UniRule"/>
</dbReference>
<dbReference type="InterPro" id="IPR000876">
    <property type="entry name" value="Ribosomal_eS4"/>
</dbReference>
<dbReference type="SMART" id="SM00739">
    <property type="entry name" value="KOW"/>
    <property type="match status" value="1"/>
</dbReference>
<keyword evidence="5 7" id="KW-0687">Ribonucleoprotein</keyword>
<dbReference type="FunFam" id="3.10.290.10:FF:000002">
    <property type="entry name" value="40S ribosomal protein S4"/>
    <property type="match status" value="1"/>
</dbReference>
<dbReference type="PIRSF" id="PIRSF002116">
    <property type="entry name" value="Ribosomal_S4"/>
    <property type="match status" value="1"/>
</dbReference>
<dbReference type="Pfam" id="PF00900">
    <property type="entry name" value="Ribosomal_S4e"/>
    <property type="match status" value="1"/>
</dbReference>
<dbReference type="CDD" id="cd06087">
    <property type="entry name" value="KOW_RPS4"/>
    <property type="match status" value="1"/>
</dbReference>
<evidence type="ECO:0000256" key="4">
    <source>
        <dbReference type="ARBA" id="ARBA00022980"/>
    </source>
</evidence>
<keyword evidence="10" id="KW-1185">Reference proteome</keyword>
<proteinExistence type="inferred from homology"/>
<feature type="domain" description="KOW" evidence="8">
    <location>
        <begin position="166"/>
        <end position="193"/>
    </location>
</feature>
<name>A0B9V8_METTP</name>
<protein>
    <recommendedName>
        <fullName evidence="6 7">Small ribosomal subunit protein eS4</fullName>
    </recommendedName>
</protein>
<gene>
    <name evidence="7" type="primary">rps4e</name>
    <name evidence="9" type="ordered locus">Mthe_1716</name>
</gene>
<keyword evidence="4 7" id="KW-0689">Ribosomal protein</keyword>
<dbReference type="InterPro" id="IPR002942">
    <property type="entry name" value="S4_RNA-bd"/>
</dbReference>
<dbReference type="CDD" id="cd00165">
    <property type="entry name" value="S4"/>
    <property type="match status" value="1"/>
</dbReference>
<organism evidence="9 10">
    <name type="scientific">Methanothrix thermoacetophila (strain DSM 6194 / JCM 14653 / NBRC 101360 / PT)</name>
    <name type="common">Methanosaeta thermophila</name>
    <dbReference type="NCBI Taxonomy" id="349307"/>
    <lineage>
        <taxon>Archaea</taxon>
        <taxon>Methanobacteriati</taxon>
        <taxon>Methanobacteriota</taxon>
        <taxon>Stenosarchaea group</taxon>
        <taxon>Methanomicrobia</taxon>
        <taxon>Methanotrichales</taxon>
        <taxon>Methanotrichaceae</taxon>
        <taxon>Methanothrix</taxon>
    </lineage>
</organism>
<dbReference type="Proteomes" id="UP000000674">
    <property type="component" value="Chromosome"/>
</dbReference>
<keyword evidence="3 7" id="KW-0694">RNA-binding</keyword>
<dbReference type="InterPro" id="IPR005824">
    <property type="entry name" value="KOW"/>
</dbReference>
<dbReference type="Pfam" id="PF08071">
    <property type="entry name" value="RS4NT"/>
    <property type="match status" value="1"/>
</dbReference>
<dbReference type="EMBL" id="CP000477">
    <property type="protein sequence ID" value="ABK15482.1"/>
    <property type="molecule type" value="Genomic_DNA"/>
</dbReference>
<dbReference type="GeneID" id="4462676"/>
<evidence type="ECO:0000256" key="2">
    <source>
        <dbReference type="ARBA" id="ARBA00022730"/>
    </source>
</evidence>
<dbReference type="InterPro" id="IPR041982">
    <property type="entry name" value="Ribosomal_eS4_KOW"/>
</dbReference>
<dbReference type="Pfam" id="PF01479">
    <property type="entry name" value="S4"/>
    <property type="match status" value="1"/>
</dbReference>
<dbReference type="InterPro" id="IPR036986">
    <property type="entry name" value="S4_RNA-bd_sf"/>
</dbReference>
<dbReference type="InterPro" id="IPR013843">
    <property type="entry name" value="Ribosomal_eS4_N"/>
</dbReference>
<dbReference type="PROSITE" id="PS50889">
    <property type="entry name" value="S4"/>
    <property type="match status" value="1"/>
</dbReference>
<dbReference type="Gene3D" id="2.40.50.740">
    <property type="match status" value="1"/>
</dbReference>
<dbReference type="NCBIfam" id="NF003312">
    <property type="entry name" value="PRK04313.1"/>
    <property type="match status" value="1"/>
</dbReference>
<evidence type="ECO:0000256" key="6">
    <source>
        <dbReference type="ARBA" id="ARBA00035272"/>
    </source>
</evidence>
<dbReference type="GO" id="GO:0019843">
    <property type="term" value="F:rRNA binding"/>
    <property type="evidence" value="ECO:0007669"/>
    <property type="project" value="UniProtKB-KW"/>
</dbReference>
<evidence type="ECO:0000256" key="1">
    <source>
        <dbReference type="ARBA" id="ARBA00007500"/>
    </source>
</evidence>
<comment type="similarity">
    <text evidence="1 7">Belongs to the eukaryotic ribosomal protein eS4 family.</text>
</comment>
<evidence type="ECO:0000259" key="8">
    <source>
        <dbReference type="SMART" id="SM00739"/>
    </source>
</evidence>
<dbReference type="RefSeq" id="WP_011696860.1">
    <property type="nucleotide sequence ID" value="NC_008553.1"/>
</dbReference>
<dbReference type="AlphaFoldDB" id="A0B9V8"/>
<dbReference type="Gene3D" id="2.30.30.30">
    <property type="match status" value="1"/>
</dbReference>
<dbReference type="Gene3D" id="3.10.290.10">
    <property type="entry name" value="RNA-binding S4 domain"/>
    <property type="match status" value="1"/>
</dbReference>
<sequence>MHRKRVTIPRSWLIPRKTSKWIATPRPGPHSAEESLPLMVVVRDLLKLADNAREVKRILHEGGVLVDGTVRRDARFPVGLFDVITVPALNKQYRMVKSTKGYFVLIEIQPDTPRKLVRVENKTTLKGNRMQLNLSDGSNIIAEGDVGTGDSLLISLPERSIEDIIKFEVGNLAMVTGGSHTGMTGRIKSVQIVRSSMPNRVTISTDDGDIETIIDYVFVIGRDAPVIELEAGI</sequence>
<accession>A0B9V8</accession>
<dbReference type="InterPro" id="IPR013845">
    <property type="entry name" value="Ribosomal_eS4_central_region"/>
</dbReference>